<comment type="caution">
    <text evidence="3">The sequence shown here is derived from an EMBL/GenBank/DDBJ whole genome shotgun (WGS) entry which is preliminary data.</text>
</comment>
<name>A0A8T2N1N2_9TELE</name>
<dbReference type="InterPro" id="IPR006212">
    <property type="entry name" value="Furin_repeat"/>
</dbReference>
<protein>
    <recommendedName>
        <fullName evidence="2">Growth factor receptor domain-containing protein</fullName>
    </recommendedName>
</protein>
<feature type="domain" description="Growth factor receptor" evidence="2">
    <location>
        <begin position="2"/>
        <end position="68"/>
    </location>
</feature>
<evidence type="ECO:0000313" key="3">
    <source>
        <dbReference type="EMBL" id="KAG9333786.1"/>
    </source>
</evidence>
<evidence type="ECO:0000313" key="4">
    <source>
        <dbReference type="Proteomes" id="UP000824540"/>
    </source>
</evidence>
<evidence type="ECO:0000259" key="2">
    <source>
        <dbReference type="Pfam" id="PF14843"/>
    </source>
</evidence>
<gene>
    <name evidence="3" type="ORF">JZ751_010128</name>
</gene>
<organism evidence="3 4">
    <name type="scientific">Albula glossodonta</name>
    <name type="common">roundjaw bonefish</name>
    <dbReference type="NCBI Taxonomy" id="121402"/>
    <lineage>
        <taxon>Eukaryota</taxon>
        <taxon>Metazoa</taxon>
        <taxon>Chordata</taxon>
        <taxon>Craniata</taxon>
        <taxon>Vertebrata</taxon>
        <taxon>Euteleostomi</taxon>
        <taxon>Actinopterygii</taxon>
        <taxon>Neopterygii</taxon>
        <taxon>Teleostei</taxon>
        <taxon>Albuliformes</taxon>
        <taxon>Albulidae</taxon>
        <taxon>Albula</taxon>
    </lineage>
</organism>
<sequence>MCTEEGCWGPGPAMCLTCRHLVRRGVCVETCNLLTGEPREYVVDKTCLECDPECNHQNGTETCTGPNVCSVRENSLILRYITDPTDGSLESGFLPIPEYVNQNGTGPSDVMNPNYQDPGVSSTALSPDTMDQTEAEYLSSFSGTAEEPEYLNTAQPTLPRGLQTSMDNPDYQEDFFPVAKPQSNGHLLPAAENVEYLGMTALQAGPQAYPALPRQKAGPDLSTDMDIAAITI</sequence>
<dbReference type="FunFam" id="2.10.220.10:FF:000002">
    <property type="entry name" value="Receptor protein-tyrosine kinase"/>
    <property type="match status" value="1"/>
</dbReference>
<keyword evidence="4" id="KW-1185">Reference proteome</keyword>
<dbReference type="OrthoDB" id="8937205at2759"/>
<proteinExistence type="predicted"/>
<dbReference type="AlphaFoldDB" id="A0A8T2N1N2"/>
<dbReference type="SUPFAM" id="SSF57184">
    <property type="entry name" value="Growth factor receptor domain"/>
    <property type="match status" value="1"/>
</dbReference>
<evidence type="ECO:0000256" key="1">
    <source>
        <dbReference type="ARBA" id="ARBA00023180"/>
    </source>
</evidence>
<dbReference type="CDD" id="cd00064">
    <property type="entry name" value="FU"/>
    <property type="match status" value="1"/>
</dbReference>
<keyword evidence="1" id="KW-0325">Glycoprotein</keyword>
<dbReference type="Proteomes" id="UP000824540">
    <property type="component" value="Unassembled WGS sequence"/>
</dbReference>
<dbReference type="InterPro" id="IPR009030">
    <property type="entry name" value="Growth_fac_rcpt_cys_sf"/>
</dbReference>
<dbReference type="Gene3D" id="2.10.220.10">
    <property type="entry name" value="Hormone Receptor, Insulin-like Growth Factor Receptor 1, Chain A, domain 2"/>
    <property type="match status" value="1"/>
</dbReference>
<dbReference type="Pfam" id="PF14843">
    <property type="entry name" value="GF_recep_IV"/>
    <property type="match status" value="1"/>
</dbReference>
<dbReference type="InterPro" id="IPR032778">
    <property type="entry name" value="GF_recep_IV"/>
</dbReference>
<dbReference type="EMBL" id="JAFBMS010000177">
    <property type="protein sequence ID" value="KAG9333786.1"/>
    <property type="molecule type" value="Genomic_DNA"/>
</dbReference>
<reference evidence="3" key="1">
    <citation type="thesis" date="2021" institute="BYU ScholarsArchive" country="Provo, UT, USA">
        <title>Applications of and Algorithms for Genome Assembly and Genomic Analyses with an Emphasis on Marine Teleosts.</title>
        <authorList>
            <person name="Pickett B.D."/>
        </authorList>
    </citation>
    <scope>NUCLEOTIDE SEQUENCE</scope>
    <source>
        <strain evidence="3">HI-2016</strain>
    </source>
</reference>
<accession>A0A8T2N1N2</accession>